<keyword evidence="4 21" id="KW-0812">Transmembrane</keyword>
<dbReference type="eggNOG" id="KOG4440">
    <property type="taxonomic scope" value="Eukaryota"/>
</dbReference>
<evidence type="ECO:0000256" key="14">
    <source>
        <dbReference type="ARBA" id="ARBA00023180"/>
    </source>
</evidence>
<evidence type="ECO:0000313" key="24">
    <source>
        <dbReference type="EMBL" id="EDO48986.1"/>
    </source>
</evidence>
<evidence type="ECO:0000256" key="5">
    <source>
        <dbReference type="ARBA" id="ARBA00022729"/>
    </source>
</evidence>
<sequence length="348" mass="38998">GFAIDVLELIKQALNFEPELRFSEDGQFGVYDEVNKTWNGIVKELLDDKGDITLDLYISARRATVLDFTEPYAPSGIRLLVKERSGKGGNIYWLSYLRPFTMNVWLTLLGSMGIMSLFLWLVEKLAPCQTLTNIDEGDNSEETNKQPVAYGPFGLDNAICFTLALAFGRPADEAKPMLHGARLASVAFGVAMLMFVSTYSANLAAFLIVEDKYTTVENIYDPKIANPPEGFTYGTVKGSYMADFFANAESTYMRGMWYHMRKHNVETSKEGVRKVKSGNYCYFLAESSTLVYESLNDLDCELKVVGEPFAMSGASLAVKKGSPWFNALNDVLQQLKSKDLTDFIQKFW</sequence>
<keyword evidence="14" id="KW-0325">Glycoprotein</keyword>
<dbReference type="FunFam" id="3.40.190.10:FF:000045">
    <property type="entry name" value="Putative glutamate receptor ionotropic NMDA 3A"/>
    <property type="match status" value="1"/>
</dbReference>
<dbReference type="InterPro" id="IPR019594">
    <property type="entry name" value="Glu/Gly-bd"/>
</dbReference>
<keyword evidence="5" id="KW-0732">Signal</keyword>
<gene>
    <name evidence="24" type="ORF">NEMVEDRAFT_v1g61547</name>
</gene>
<keyword evidence="2" id="KW-0813">Transport</keyword>
<dbReference type="SMART" id="SM00079">
    <property type="entry name" value="PBPe"/>
    <property type="match status" value="1"/>
</dbReference>
<evidence type="ECO:0000256" key="20">
    <source>
        <dbReference type="ARBA" id="ARBA00036634"/>
    </source>
</evidence>
<keyword evidence="8 21" id="KW-1133">Transmembrane helix</keyword>
<feature type="domain" description="Ionotropic glutamate receptor C-terminal" evidence="22">
    <location>
        <begin position="1"/>
        <end position="342"/>
    </location>
</feature>
<dbReference type="AlphaFoldDB" id="A7RHH8"/>
<dbReference type="GO" id="GO:0045211">
    <property type="term" value="C:postsynaptic membrane"/>
    <property type="evidence" value="ECO:0007669"/>
    <property type="project" value="UniProtKB-SubCell"/>
</dbReference>
<keyword evidence="17" id="KW-0407">Ion channel</keyword>
<dbReference type="HOGENOM" id="CLU_007257_0_0_1"/>
<keyword evidence="3" id="KW-1003">Cell membrane</keyword>
<evidence type="ECO:0000256" key="10">
    <source>
        <dbReference type="ARBA" id="ARBA00023065"/>
    </source>
</evidence>
<dbReference type="STRING" id="45351.A7RHH8"/>
<dbReference type="InterPro" id="IPR001320">
    <property type="entry name" value="Iontro_rcpt_C"/>
</dbReference>
<dbReference type="PANTHER" id="PTHR18966">
    <property type="entry name" value="IONOTROPIC GLUTAMATE RECEPTOR"/>
    <property type="match status" value="1"/>
</dbReference>
<dbReference type="Gene3D" id="3.40.190.10">
    <property type="entry name" value="Periplasmic binding protein-like II"/>
    <property type="match status" value="2"/>
</dbReference>
<evidence type="ECO:0000256" key="1">
    <source>
        <dbReference type="ARBA" id="ARBA00004651"/>
    </source>
</evidence>
<comment type="subcellular location">
    <subcellularLocation>
        <location evidence="1">Cell membrane</location>
        <topology evidence="1">Multi-pass membrane protein</topology>
    </subcellularLocation>
    <subcellularLocation>
        <location evidence="18">Postsynaptic cell membrane</location>
    </subcellularLocation>
</comment>
<protein>
    <submittedName>
        <fullName evidence="24">Uncharacterized protein</fullName>
    </submittedName>
</protein>
<organism evidence="24 25">
    <name type="scientific">Nematostella vectensis</name>
    <name type="common">Starlet sea anemone</name>
    <dbReference type="NCBI Taxonomy" id="45351"/>
    <lineage>
        <taxon>Eukaryota</taxon>
        <taxon>Metazoa</taxon>
        <taxon>Cnidaria</taxon>
        <taxon>Anthozoa</taxon>
        <taxon>Hexacorallia</taxon>
        <taxon>Actiniaria</taxon>
        <taxon>Edwardsiidae</taxon>
        <taxon>Nematostella</taxon>
    </lineage>
</organism>
<evidence type="ECO:0000256" key="8">
    <source>
        <dbReference type="ARBA" id="ARBA00022989"/>
    </source>
</evidence>
<name>A7RHH8_NEMVE</name>
<evidence type="ECO:0000256" key="13">
    <source>
        <dbReference type="ARBA" id="ARBA00023170"/>
    </source>
</evidence>
<evidence type="ECO:0000256" key="3">
    <source>
        <dbReference type="ARBA" id="ARBA00022475"/>
    </source>
</evidence>
<keyword evidence="16" id="KW-1071">Ligand-gated ion channel</keyword>
<evidence type="ECO:0000256" key="12">
    <source>
        <dbReference type="ARBA" id="ARBA00023157"/>
    </source>
</evidence>
<keyword evidence="25" id="KW-1185">Reference proteome</keyword>
<dbReference type="SUPFAM" id="SSF53850">
    <property type="entry name" value="Periplasmic binding protein-like II"/>
    <property type="match status" value="1"/>
</dbReference>
<evidence type="ECO:0000256" key="19">
    <source>
        <dbReference type="ARBA" id="ARBA00036239"/>
    </source>
</evidence>
<keyword evidence="6" id="KW-0106">Calcium</keyword>
<evidence type="ECO:0000256" key="21">
    <source>
        <dbReference type="SAM" id="Phobius"/>
    </source>
</evidence>
<dbReference type="Pfam" id="PF10613">
    <property type="entry name" value="Lig_chan-Glu_bd"/>
    <property type="match status" value="1"/>
</dbReference>
<dbReference type="InterPro" id="IPR015683">
    <property type="entry name" value="Ionotropic_Glu_rcpt"/>
</dbReference>
<keyword evidence="13" id="KW-0675">Receptor</keyword>
<keyword evidence="15" id="KW-0628">Postsynaptic cell membrane</keyword>
<dbReference type="EMBL" id="DS469511">
    <property type="protein sequence ID" value="EDO48986.1"/>
    <property type="molecule type" value="Genomic_DNA"/>
</dbReference>
<dbReference type="SMART" id="SM00918">
    <property type="entry name" value="Lig_chan-Glu_bd"/>
    <property type="match status" value="1"/>
</dbReference>
<feature type="domain" description="Ionotropic glutamate receptor L-glutamate and glycine-binding" evidence="23">
    <location>
        <begin position="1"/>
        <end position="47"/>
    </location>
</feature>
<evidence type="ECO:0000259" key="23">
    <source>
        <dbReference type="SMART" id="SM00918"/>
    </source>
</evidence>
<evidence type="ECO:0000256" key="6">
    <source>
        <dbReference type="ARBA" id="ARBA00022837"/>
    </source>
</evidence>
<evidence type="ECO:0000256" key="9">
    <source>
        <dbReference type="ARBA" id="ARBA00023018"/>
    </source>
</evidence>
<dbReference type="InParanoid" id="A7RHH8"/>
<evidence type="ECO:0000256" key="2">
    <source>
        <dbReference type="ARBA" id="ARBA00022448"/>
    </source>
</evidence>
<feature type="transmembrane region" description="Helical" evidence="21">
    <location>
        <begin position="102"/>
        <end position="122"/>
    </location>
</feature>
<dbReference type="Proteomes" id="UP000001593">
    <property type="component" value="Unassembled WGS sequence"/>
</dbReference>
<feature type="transmembrane region" description="Helical" evidence="21">
    <location>
        <begin position="183"/>
        <end position="209"/>
    </location>
</feature>
<feature type="non-terminal residue" evidence="24">
    <location>
        <position position="1"/>
    </location>
</feature>
<keyword evidence="9" id="KW-0770">Synapse</keyword>
<dbReference type="OMA" id="ISGRIMI"/>
<accession>A7RHH8</accession>
<evidence type="ECO:0000259" key="22">
    <source>
        <dbReference type="SMART" id="SM00079"/>
    </source>
</evidence>
<evidence type="ECO:0000256" key="18">
    <source>
        <dbReference type="ARBA" id="ARBA00034100"/>
    </source>
</evidence>
<dbReference type="GO" id="GO:0015276">
    <property type="term" value="F:ligand-gated monoatomic ion channel activity"/>
    <property type="evidence" value="ECO:0007669"/>
    <property type="project" value="InterPro"/>
</dbReference>
<evidence type="ECO:0000256" key="4">
    <source>
        <dbReference type="ARBA" id="ARBA00022692"/>
    </source>
</evidence>
<evidence type="ECO:0000256" key="11">
    <source>
        <dbReference type="ARBA" id="ARBA00023136"/>
    </source>
</evidence>
<evidence type="ECO:0000313" key="25">
    <source>
        <dbReference type="Proteomes" id="UP000001593"/>
    </source>
</evidence>
<evidence type="ECO:0000256" key="17">
    <source>
        <dbReference type="ARBA" id="ARBA00023303"/>
    </source>
</evidence>
<feature type="non-terminal residue" evidence="24">
    <location>
        <position position="348"/>
    </location>
</feature>
<keyword evidence="10" id="KW-0406">Ion transport</keyword>
<keyword evidence="12" id="KW-1015">Disulfide bond</keyword>
<dbReference type="PhylomeDB" id="A7RHH8"/>
<comment type="catalytic activity">
    <reaction evidence="20">
        <text>Ca(2+)(in) = Ca(2+)(out)</text>
        <dbReference type="Rhea" id="RHEA:29671"/>
        <dbReference type="ChEBI" id="CHEBI:29108"/>
    </reaction>
</comment>
<proteinExistence type="predicted"/>
<comment type="catalytic activity">
    <reaction evidence="19">
        <text>Na(+)(in) = Na(+)(out)</text>
        <dbReference type="Rhea" id="RHEA:34963"/>
        <dbReference type="ChEBI" id="CHEBI:29101"/>
    </reaction>
</comment>
<keyword evidence="7" id="KW-0460">Magnesium</keyword>
<dbReference type="Pfam" id="PF00060">
    <property type="entry name" value="Lig_chan"/>
    <property type="match status" value="1"/>
</dbReference>
<evidence type="ECO:0000256" key="7">
    <source>
        <dbReference type="ARBA" id="ARBA00022842"/>
    </source>
</evidence>
<evidence type="ECO:0000256" key="16">
    <source>
        <dbReference type="ARBA" id="ARBA00023286"/>
    </source>
</evidence>
<reference evidence="24 25" key="1">
    <citation type="journal article" date="2007" name="Science">
        <title>Sea anemone genome reveals ancestral eumetazoan gene repertoire and genomic organization.</title>
        <authorList>
            <person name="Putnam N.H."/>
            <person name="Srivastava M."/>
            <person name="Hellsten U."/>
            <person name="Dirks B."/>
            <person name="Chapman J."/>
            <person name="Salamov A."/>
            <person name="Terry A."/>
            <person name="Shapiro H."/>
            <person name="Lindquist E."/>
            <person name="Kapitonov V.V."/>
            <person name="Jurka J."/>
            <person name="Genikhovich G."/>
            <person name="Grigoriev I.V."/>
            <person name="Lucas S.M."/>
            <person name="Steele R.E."/>
            <person name="Finnerty J.R."/>
            <person name="Technau U."/>
            <person name="Martindale M.Q."/>
            <person name="Rokhsar D.S."/>
        </authorList>
    </citation>
    <scope>NUCLEOTIDE SEQUENCE [LARGE SCALE GENOMIC DNA]</scope>
    <source>
        <strain evidence="25">CH2 X CH6</strain>
    </source>
</reference>
<keyword evidence="11 21" id="KW-0472">Membrane</keyword>
<evidence type="ECO:0000256" key="15">
    <source>
        <dbReference type="ARBA" id="ARBA00023257"/>
    </source>
</evidence>